<evidence type="ECO:0000313" key="1">
    <source>
        <dbReference type="EMBL" id="GAG00121.1"/>
    </source>
</evidence>
<accession>X0VHV6</accession>
<dbReference type="EMBL" id="BARS01026319">
    <property type="protein sequence ID" value="GAG00121.1"/>
    <property type="molecule type" value="Genomic_DNA"/>
</dbReference>
<name>X0VHV6_9ZZZZ</name>
<comment type="caution">
    <text evidence="1">The sequence shown here is derived from an EMBL/GenBank/DDBJ whole genome shotgun (WGS) entry which is preliminary data.</text>
</comment>
<proteinExistence type="predicted"/>
<reference evidence="1" key="1">
    <citation type="journal article" date="2014" name="Front. Microbiol.">
        <title>High frequency of phylogenetically diverse reductive dehalogenase-homologous genes in deep subseafloor sedimentary metagenomes.</title>
        <authorList>
            <person name="Kawai M."/>
            <person name="Futagami T."/>
            <person name="Toyoda A."/>
            <person name="Takaki Y."/>
            <person name="Nishi S."/>
            <person name="Hori S."/>
            <person name="Arai W."/>
            <person name="Tsubouchi T."/>
            <person name="Morono Y."/>
            <person name="Uchiyama I."/>
            <person name="Ito T."/>
            <person name="Fujiyama A."/>
            <person name="Inagaki F."/>
            <person name="Takami H."/>
        </authorList>
    </citation>
    <scope>NUCLEOTIDE SEQUENCE</scope>
    <source>
        <strain evidence="1">Expedition CK06-06</strain>
    </source>
</reference>
<gene>
    <name evidence="1" type="ORF">S01H1_41492</name>
</gene>
<dbReference type="AlphaFoldDB" id="X0VHV6"/>
<feature type="non-terminal residue" evidence="1">
    <location>
        <position position="1"/>
    </location>
</feature>
<sequence length="211" mass="25189">LKNSKQKTGVLFMIGVGYKDPNTGLWTYKSFYMDKFNELEEERIINEFVKFIEDRVTNHINKYKIKSRKLCTPTFYHWGNAEISLFRNANKRHKNIWANWAKSILWIDFCKIFVLEPILIKGAFKFNLKEIARNMYNHGFIKSKWQDGLADGLTAMMEALEYYRAVENYDKLSDQQKLEYNALFKSVIDYNEIDCKTVWEIVSYLRTNHCE</sequence>
<organism evidence="1">
    <name type="scientific">marine sediment metagenome</name>
    <dbReference type="NCBI Taxonomy" id="412755"/>
    <lineage>
        <taxon>unclassified sequences</taxon>
        <taxon>metagenomes</taxon>
        <taxon>ecological metagenomes</taxon>
    </lineage>
</organism>
<protein>
    <submittedName>
        <fullName evidence="1">Uncharacterized protein</fullName>
    </submittedName>
</protein>